<sequence>MQQRERKAVNNHASGSMGLYKKADAKTSHVWNKKAASCEASGARMSSGCKTKRVDRGSAAIRFLQTEDVQAMA</sequence>
<dbReference type="PATRIC" id="fig|1345697.3.peg.293"/>
<dbReference type="Proteomes" id="UP000015500">
    <property type="component" value="Chromosome"/>
</dbReference>
<name>S5Z174_GEOG3</name>
<keyword evidence="3" id="KW-1185">Reference proteome</keyword>
<proteinExistence type="predicted"/>
<organism evidence="2 3">
    <name type="scientific">Geobacillus genomosp. 3</name>
    <dbReference type="NCBI Taxonomy" id="1921421"/>
    <lineage>
        <taxon>Bacteria</taxon>
        <taxon>Bacillati</taxon>
        <taxon>Bacillota</taxon>
        <taxon>Bacilli</taxon>
        <taxon>Bacillales</taxon>
        <taxon>Anoxybacillaceae</taxon>
        <taxon>Geobacillus</taxon>
    </lineage>
</organism>
<evidence type="ECO:0000256" key="1">
    <source>
        <dbReference type="SAM" id="MobiDB-lite"/>
    </source>
</evidence>
<dbReference type="HOGENOM" id="CLU_2699430_0_0_9"/>
<accession>S5Z174</accession>
<protein>
    <submittedName>
        <fullName evidence="2">Uncharacterized protein</fullName>
    </submittedName>
</protein>
<dbReference type="EMBL" id="CP006254">
    <property type="protein sequence ID" value="AGT30712.1"/>
    <property type="molecule type" value="Genomic_DNA"/>
</dbReference>
<dbReference type="AlphaFoldDB" id="S5Z174"/>
<evidence type="ECO:0000313" key="2">
    <source>
        <dbReference type="EMBL" id="AGT30712.1"/>
    </source>
</evidence>
<evidence type="ECO:0000313" key="3">
    <source>
        <dbReference type="Proteomes" id="UP000015500"/>
    </source>
</evidence>
<reference evidence="2 3" key="1">
    <citation type="journal article" date="2014" name="Genome Announc.">
        <title>Complete Genome Sequence of the Thermophilic Polychlorinated Biphenyl Degrader Geobacillus sp. Strain JF8 (NBRC 109937).</title>
        <authorList>
            <person name="Shintani M."/>
            <person name="Ohtsubo Y."/>
            <person name="Fukuda K."/>
            <person name="Hosoyama A."/>
            <person name="Ohji S."/>
            <person name="Yamazoe A."/>
            <person name="Fujita N."/>
            <person name="Nagata Y."/>
            <person name="Tsuda M."/>
            <person name="Hatta T."/>
            <person name="Kimbara K."/>
        </authorList>
    </citation>
    <scope>NUCLEOTIDE SEQUENCE [LARGE SCALE GENOMIC DNA]</scope>
    <source>
        <strain evidence="2 3">JF8</strain>
    </source>
</reference>
<gene>
    <name evidence="2" type="ORF">M493_01880</name>
</gene>
<feature type="region of interest" description="Disordered" evidence="1">
    <location>
        <begin position="1"/>
        <end position="21"/>
    </location>
</feature>
<dbReference type="KEGG" id="gjf:M493_01880"/>